<proteinExistence type="predicted"/>
<dbReference type="SUPFAM" id="SSF55781">
    <property type="entry name" value="GAF domain-like"/>
    <property type="match status" value="1"/>
</dbReference>
<dbReference type="SMART" id="SM00267">
    <property type="entry name" value="GGDEF"/>
    <property type="match status" value="1"/>
</dbReference>
<evidence type="ECO:0000313" key="4">
    <source>
        <dbReference type="Proteomes" id="UP000055060"/>
    </source>
</evidence>
<keyword evidence="1" id="KW-1133">Transmembrane helix</keyword>
<feature type="domain" description="GGDEF" evidence="2">
    <location>
        <begin position="402"/>
        <end position="537"/>
    </location>
</feature>
<dbReference type="STRING" id="360412.LARV_02928"/>
<protein>
    <submittedName>
        <fullName evidence="3">Protein containg diguanylate cyclase (GGDEF) domain</fullName>
    </submittedName>
</protein>
<dbReference type="Proteomes" id="UP000055060">
    <property type="component" value="Unassembled WGS sequence"/>
</dbReference>
<dbReference type="SMART" id="SM00065">
    <property type="entry name" value="GAF"/>
    <property type="match status" value="1"/>
</dbReference>
<accession>A0A0S7BMB6</accession>
<feature type="transmembrane region" description="Helical" evidence="1">
    <location>
        <begin position="40"/>
        <end position="61"/>
    </location>
</feature>
<dbReference type="CDD" id="cd01949">
    <property type="entry name" value="GGDEF"/>
    <property type="match status" value="1"/>
</dbReference>
<dbReference type="FunFam" id="3.30.70.270:FF:000001">
    <property type="entry name" value="Diguanylate cyclase domain protein"/>
    <property type="match status" value="1"/>
</dbReference>
<dbReference type="InterPro" id="IPR003018">
    <property type="entry name" value="GAF"/>
</dbReference>
<dbReference type="PROSITE" id="PS50887">
    <property type="entry name" value="GGDEF"/>
    <property type="match status" value="1"/>
</dbReference>
<feature type="transmembrane region" description="Helical" evidence="1">
    <location>
        <begin position="104"/>
        <end position="124"/>
    </location>
</feature>
<feature type="transmembrane region" description="Helical" evidence="1">
    <location>
        <begin position="130"/>
        <end position="156"/>
    </location>
</feature>
<dbReference type="InterPro" id="IPR029787">
    <property type="entry name" value="Nucleotide_cyclase"/>
</dbReference>
<dbReference type="GO" id="GO:1902201">
    <property type="term" value="P:negative regulation of bacterial-type flagellum-dependent cell motility"/>
    <property type="evidence" value="ECO:0007669"/>
    <property type="project" value="TreeGrafter"/>
</dbReference>
<dbReference type="OrthoDB" id="9759607at2"/>
<organism evidence="3">
    <name type="scientific">Longilinea arvoryzae</name>
    <dbReference type="NCBI Taxonomy" id="360412"/>
    <lineage>
        <taxon>Bacteria</taxon>
        <taxon>Bacillati</taxon>
        <taxon>Chloroflexota</taxon>
        <taxon>Anaerolineae</taxon>
        <taxon>Anaerolineales</taxon>
        <taxon>Anaerolineaceae</taxon>
        <taxon>Longilinea</taxon>
    </lineage>
</organism>
<evidence type="ECO:0000259" key="2">
    <source>
        <dbReference type="PROSITE" id="PS50887"/>
    </source>
</evidence>
<dbReference type="SUPFAM" id="SSF55073">
    <property type="entry name" value="Nucleotide cyclase"/>
    <property type="match status" value="1"/>
</dbReference>
<dbReference type="GO" id="GO:0043709">
    <property type="term" value="P:cell adhesion involved in single-species biofilm formation"/>
    <property type="evidence" value="ECO:0007669"/>
    <property type="project" value="TreeGrafter"/>
</dbReference>
<dbReference type="EMBL" id="DF967972">
    <property type="protein sequence ID" value="GAP15147.1"/>
    <property type="molecule type" value="Genomic_DNA"/>
</dbReference>
<keyword evidence="1" id="KW-0472">Membrane</keyword>
<sequence>MNLIDPRLYLQRLHRFILGPTRNRNKFSDFYLMLEDQQRLALPAILLALILCLFLLLSAIWSTQPLIYRQVNTGIGLSGFLYLVLVFFIILPHYGSASRGLRPLFVIVNSGLIIIASIFQSYLFNGFTSIIIILIMVTSAVLTGRYPTYLFVVLTIGIQIALEEKFHIVSFDNSRLIHLFILIFTILVTETITMMRRTITFQYHRLEILNQIAHNLSSSLEMHQVIGLVSNAIQTTLDADTYYLGLLHGNILGLELLYDDGEFFPNVEIRIENSLAGWVISNKRPLLLRNVTTEAREKYGIRLSTVGKPIPSNSWMGVPLETNGRIFGIVAVASYMKNQFNQSDLELLQNVTQQAAMALDNAAHHAEVEDQSRKDTLTGTLNHGAFLKSLARETFEARSSNQSLSLIMLDIDKFKEYNDHYGHLVGDQVLVAICDTIRRHIKNSDLIGRWGGEEFVIALPNASCAQATQIANRIRRAMMEISLFSRDQKPIHAPTISQGIAVFPGDAGETSELIDLADQRLYKAKERGRNQIEPDNIDAMLSSDAYFGTKN</sequence>
<dbReference type="GO" id="GO:0005886">
    <property type="term" value="C:plasma membrane"/>
    <property type="evidence" value="ECO:0007669"/>
    <property type="project" value="TreeGrafter"/>
</dbReference>
<dbReference type="InterPro" id="IPR000160">
    <property type="entry name" value="GGDEF_dom"/>
</dbReference>
<feature type="transmembrane region" description="Helical" evidence="1">
    <location>
        <begin position="73"/>
        <end position="92"/>
    </location>
</feature>
<dbReference type="NCBIfam" id="TIGR00254">
    <property type="entry name" value="GGDEF"/>
    <property type="match status" value="1"/>
</dbReference>
<dbReference type="InterPro" id="IPR050469">
    <property type="entry name" value="Diguanylate_Cyclase"/>
</dbReference>
<name>A0A0S7BMB6_9CHLR</name>
<dbReference type="PANTHER" id="PTHR45138">
    <property type="entry name" value="REGULATORY COMPONENTS OF SENSORY TRANSDUCTION SYSTEM"/>
    <property type="match status" value="1"/>
</dbReference>
<keyword evidence="4" id="KW-1185">Reference proteome</keyword>
<dbReference type="Gene3D" id="3.30.450.40">
    <property type="match status" value="1"/>
</dbReference>
<evidence type="ECO:0000256" key="1">
    <source>
        <dbReference type="SAM" id="Phobius"/>
    </source>
</evidence>
<feature type="transmembrane region" description="Helical" evidence="1">
    <location>
        <begin position="176"/>
        <end position="195"/>
    </location>
</feature>
<dbReference type="InterPro" id="IPR043128">
    <property type="entry name" value="Rev_trsase/Diguanyl_cyclase"/>
</dbReference>
<keyword evidence="1" id="KW-0812">Transmembrane</keyword>
<dbReference type="AlphaFoldDB" id="A0A0S7BMB6"/>
<dbReference type="GO" id="GO:0052621">
    <property type="term" value="F:diguanylate cyclase activity"/>
    <property type="evidence" value="ECO:0007669"/>
    <property type="project" value="TreeGrafter"/>
</dbReference>
<dbReference type="InterPro" id="IPR029016">
    <property type="entry name" value="GAF-like_dom_sf"/>
</dbReference>
<dbReference type="Pfam" id="PF00990">
    <property type="entry name" value="GGDEF"/>
    <property type="match status" value="1"/>
</dbReference>
<gene>
    <name evidence="3" type="ORF">LARV_02928</name>
</gene>
<reference evidence="3" key="1">
    <citation type="submission" date="2015-07" db="EMBL/GenBank/DDBJ databases">
        <title>Draft Genome Sequences of Anaerolinea thermolimosa IMO-1, Bellilinea caldifistulae GOMI-1, Leptolinea tardivitalis YMTK-2, Levilinea saccharolytica KIBI-1,Longilinea arvoryzae KOME-1, Previously Described as Members of the Anaerolineaceae (Chloroflexi).</title>
        <authorList>
            <person name="Sekiguchi Y."/>
            <person name="Ohashi A."/>
            <person name="Matsuura N."/>
            <person name="Tourlousse M.D."/>
        </authorList>
    </citation>
    <scope>NUCLEOTIDE SEQUENCE [LARGE SCALE GENOMIC DNA]</scope>
    <source>
        <strain evidence="3">KOME-1</strain>
    </source>
</reference>
<dbReference type="Pfam" id="PF13185">
    <property type="entry name" value="GAF_2"/>
    <property type="match status" value="1"/>
</dbReference>
<evidence type="ECO:0000313" key="3">
    <source>
        <dbReference type="EMBL" id="GAP15147.1"/>
    </source>
</evidence>
<dbReference type="PANTHER" id="PTHR45138:SF9">
    <property type="entry name" value="DIGUANYLATE CYCLASE DGCM-RELATED"/>
    <property type="match status" value="1"/>
</dbReference>
<dbReference type="Gene3D" id="3.30.70.270">
    <property type="match status" value="1"/>
</dbReference>